<proteinExistence type="predicted"/>
<sequence>MLSEKVMSVAVSVGRRVAGDWPMFDPEDITQEILTQACTRPADYNGMDTGTLYHSLTREAVAWCARERADYVTRSARYLYTPAEVRELLELWADGGEAAWSLPPTKDGYLAAPDAGNIVVNVWDVKTAIGKLPESWQAVIIRRIVGETLTPAEYRTWCRAVDRLTLTLNRTVNRLTEHDGPGARRAVSNTRALAMTASERDG</sequence>
<accession>A0ABP6N5L7</accession>
<dbReference type="EMBL" id="BAAAUT010000021">
    <property type="protein sequence ID" value="GAA3136872.1"/>
    <property type="molecule type" value="Genomic_DNA"/>
</dbReference>
<comment type="caution">
    <text evidence="1">The sequence shown here is derived from an EMBL/GenBank/DDBJ whole genome shotgun (WGS) entry which is preliminary data.</text>
</comment>
<organism evidence="1 2">
    <name type="scientific">Planomonospora alba</name>
    <dbReference type="NCBI Taxonomy" id="161354"/>
    <lineage>
        <taxon>Bacteria</taxon>
        <taxon>Bacillati</taxon>
        <taxon>Actinomycetota</taxon>
        <taxon>Actinomycetes</taxon>
        <taxon>Streptosporangiales</taxon>
        <taxon>Streptosporangiaceae</taxon>
        <taxon>Planomonospora</taxon>
    </lineage>
</organism>
<evidence type="ECO:0000313" key="1">
    <source>
        <dbReference type="EMBL" id="GAA3136872.1"/>
    </source>
</evidence>
<protein>
    <submittedName>
        <fullName evidence="1">Uncharacterized protein</fullName>
    </submittedName>
</protein>
<reference evidence="2" key="1">
    <citation type="journal article" date="2019" name="Int. J. Syst. Evol. Microbiol.">
        <title>The Global Catalogue of Microorganisms (GCM) 10K type strain sequencing project: providing services to taxonomists for standard genome sequencing and annotation.</title>
        <authorList>
            <consortium name="The Broad Institute Genomics Platform"/>
            <consortium name="The Broad Institute Genome Sequencing Center for Infectious Disease"/>
            <person name="Wu L."/>
            <person name="Ma J."/>
        </authorList>
    </citation>
    <scope>NUCLEOTIDE SEQUENCE [LARGE SCALE GENOMIC DNA]</scope>
    <source>
        <strain evidence="2">JCM 9373</strain>
    </source>
</reference>
<dbReference type="Proteomes" id="UP001500320">
    <property type="component" value="Unassembled WGS sequence"/>
</dbReference>
<evidence type="ECO:0000313" key="2">
    <source>
        <dbReference type="Proteomes" id="UP001500320"/>
    </source>
</evidence>
<keyword evidence="2" id="KW-1185">Reference proteome</keyword>
<dbReference type="RefSeq" id="WP_344859763.1">
    <property type="nucleotide sequence ID" value="NZ_BAAAUT010000021.1"/>
</dbReference>
<gene>
    <name evidence="1" type="ORF">GCM10010466_29610</name>
</gene>
<name>A0ABP6N5L7_9ACTN</name>